<organism evidence="1 2">
    <name type="scientific">Flavobacterium ichthyis</name>
    <dbReference type="NCBI Taxonomy" id="2698827"/>
    <lineage>
        <taxon>Bacteria</taxon>
        <taxon>Pseudomonadati</taxon>
        <taxon>Bacteroidota</taxon>
        <taxon>Flavobacteriia</taxon>
        <taxon>Flavobacteriales</taxon>
        <taxon>Flavobacteriaceae</taxon>
        <taxon>Flavobacterium</taxon>
    </lineage>
</organism>
<evidence type="ECO:0000313" key="2">
    <source>
        <dbReference type="Proteomes" id="UP000798602"/>
    </source>
</evidence>
<dbReference type="EMBL" id="JAABLM010000006">
    <property type="protein sequence ID" value="NBL64723.1"/>
    <property type="molecule type" value="Genomic_DNA"/>
</dbReference>
<dbReference type="RefSeq" id="WP_166536552.1">
    <property type="nucleotide sequence ID" value="NZ_JAABLM010000006.1"/>
</dbReference>
<dbReference type="Proteomes" id="UP000798602">
    <property type="component" value="Unassembled WGS sequence"/>
</dbReference>
<reference evidence="2" key="1">
    <citation type="submission" date="2020-01" db="EMBL/GenBank/DDBJ databases">
        <title>Sphingomonas sp. strain CSW-10.</title>
        <authorList>
            <person name="Chen W.-M."/>
        </authorList>
    </citation>
    <scope>NUCLEOTIDE SEQUENCE [LARGE SCALE GENOMIC DNA]</scope>
    <source>
        <strain evidence="2">NST-5</strain>
    </source>
</reference>
<keyword evidence="2" id="KW-1185">Reference proteome</keyword>
<sequence>MKKFYTILFFALYYSIMAQYQEKKLTGIVMAGAYPAEGVEIFSFSNAATIKSNVKGEFSIMAKPNDVFVFSSVNFEITRRTLTIMEYQAGKIIVTLTPRVTQLEEVIVENNALNYGTGSDVKHYSRAERKLRTGATPVRLDQGIMVSNDAIANAVTGRTKEMKKELAVERREKAMAKLQAYFPDDYLLENYRIKKQFLQGFRFFAVEDDDIRTLLEIEKSLELEIELAKLAAVYKDAHADE</sequence>
<gene>
    <name evidence="1" type="ORF">GV828_05855</name>
</gene>
<evidence type="ECO:0000313" key="1">
    <source>
        <dbReference type="EMBL" id="NBL64723.1"/>
    </source>
</evidence>
<accession>A0ABW9ZD79</accession>
<name>A0ABW9ZD79_9FLAO</name>
<comment type="caution">
    <text evidence="1">The sequence shown here is derived from an EMBL/GenBank/DDBJ whole genome shotgun (WGS) entry which is preliminary data.</text>
</comment>
<protein>
    <recommendedName>
        <fullName evidence="3">TonB-dependent receptor</fullName>
    </recommendedName>
</protein>
<evidence type="ECO:0008006" key="3">
    <source>
        <dbReference type="Google" id="ProtNLM"/>
    </source>
</evidence>
<proteinExistence type="predicted"/>